<dbReference type="AlphaFoldDB" id="A0A7R9K0C9"/>
<evidence type="ECO:0000313" key="1">
    <source>
        <dbReference type="EMBL" id="CAD7596809.1"/>
    </source>
</evidence>
<sequence length="123" mass="13353">MIVILSDKATKASKNESSSNIVEVIDDLVDAAIGATPKNHYIPGITRQILPKLSQLLNESIVDFMLDLKLYVPVAGTSAGYIASSSHKAELLEKSGAGPISIKSKELKLKKRVVKHTQKKLRT</sequence>
<gene>
    <name evidence="1" type="ORF">TGEB3V08_LOCUS6533</name>
</gene>
<organism evidence="1">
    <name type="scientific">Timema genevievae</name>
    <name type="common">Walking stick</name>
    <dbReference type="NCBI Taxonomy" id="629358"/>
    <lineage>
        <taxon>Eukaryota</taxon>
        <taxon>Metazoa</taxon>
        <taxon>Ecdysozoa</taxon>
        <taxon>Arthropoda</taxon>
        <taxon>Hexapoda</taxon>
        <taxon>Insecta</taxon>
        <taxon>Pterygota</taxon>
        <taxon>Neoptera</taxon>
        <taxon>Polyneoptera</taxon>
        <taxon>Phasmatodea</taxon>
        <taxon>Timematodea</taxon>
        <taxon>Timematoidea</taxon>
        <taxon>Timematidae</taxon>
        <taxon>Timema</taxon>
    </lineage>
</organism>
<dbReference type="EMBL" id="OE841699">
    <property type="protein sequence ID" value="CAD7596809.1"/>
    <property type="molecule type" value="Genomic_DNA"/>
</dbReference>
<name>A0A7R9K0C9_TIMGE</name>
<reference evidence="1" key="1">
    <citation type="submission" date="2020-11" db="EMBL/GenBank/DDBJ databases">
        <authorList>
            <person name="Tran Van P."/>
        </authorList>
    </citation>
    <scope>NUCLEOTIDE SEQUENCE</scope>
</reference>
<accession>A0A7R9K0C9</accession>
<proteinExistence type="predicted"/>
<protein>
    <submittedName>
        <fullName evidence="1">Uncharacterized protein</fullName>
    </submittedName>
</protein>